<protein>
    <submittedName>
        <fullName evidence="2">Uma2 family endonuclease</fullName>
    </submittedName>
</protein>
<dbReference type="PANTHER" id="PTHR35400">
    <property type="entry name" value="SLR1083 PROTEIN"/>
    <property type="match status" value="1"/>
</dbReference>
<accession>A0A2Z3GR99</accession>
<name>A0A2Z3GR99_9BACT</name>
<keyword evidence="2" id="KW-0540">Nuclease</keyword>
<dbReference type="AlphaFoldDB" id="A0A2Z3GR99"/>
<dbReference type="CDD" id="cd06260">
    <property type="entry name" value="DUF820-like"/>
    <property type="match status" value="1"/>
</dbReference>
<dbReference type="InterPro" id="IPR008538">
    <property type="entry name" value="Uma2"/>
</dbReference>
<dbReference type="PANTHER" id="PTHR35400:SF1">
    <property type="entry name" value="SLR1083 PROTEIN"/>
    <property type="match status" value="1"/>
</dbReference>
<dbReference type="EMBL" id="CP025958">
    <property type="protein sequence ID" value="AWM36303.1"/>
    <property type="molecule type" value="Genomic_DNA"/>
</dbReference>
<dbReference type="SUPFAM" id="SSF52980">
    <property type="entry name" value="Restriction endonuclease-like"/>
    <property type="match status" value="1"/>
</dbReference>
<dbReference type="Pfam" id="PF05685">
    <property type="entry name" value="Uma2"/>
    <property type="match status" value="1"/>
</dbReference>
<proteinExistence type="predicted"/>
<dbReference type="GO" id="GO:0004519">
    <property type="term" value="F:endonuclease activity"/>
    <property type="evidence" value="ECO:0007669"/>
    <property type="project" value="UniProtKB-KW"/>
</dbReference>
<dbReference type="OrthoDB" id="9789502at2"/>
<evidence type="ECO:0000313" key="2">
    <source>
        <dbReference type="EMBL" id="AWM36303.1"/>
    </source>
</evidence>
<evidence type="ECO:0000259" key="1">
    <source>
        <dbReference type="Pfam" id="PF05685"/>
    </source>
</evidence>
<feature type="domain" description="Putative restriction endonuclease" evidence="1">
    <location>
        <begin position="66"/>
        <end position="224"/>
    </location>
</feature>
<dbReference type="InterPro" id="IPR011335">
    <property type="entry name" value="Restrct_endonuc-II-like"/>
</dbReference>
<dbReference type="Gene3D" id="3.90.1570.10">
    <property type="entry name" value="tt1808, chain A"/>
    <property type="match status" value="1"/>
</dbReference>
<dbReference type="InterPro" id="IPR012296">
    <property type="entry name" value="Nuclease_put_TT1808"/>
</dbReference>
<evidence type="ECO:0000313" key="3">
    <source>
        <dbReference type="Proteomes" id="UP000245802"/>
    </source>
</evidence>
<keyword evidence="3" id="KW-1185">Reference proteome</keyword>
<reference evidence="2 3" key="1">
    <citation type="submission" date="2018-01" db="EMBL/GenBank/DDBJ databases">
        <title>G. obscuriglobus.</title>
        <authorList>
            <person name="Franke J."/>
            <person name="Blomberg W."/>
            <person name="Selmecki A."/>
        </authorList>
    </citation>
    <scope>NUCLEOTIDE SEQUENCE [LARGE SCALE GENOMIC DNA]</scope>
    <source>
        <strain evidence="2 3">DSM 5831</strain>
    </source>
</reference>
<organism evidence="2 3">
    <name type="scientific">Gemmata obscuriglobus</name>
    <dbReference type="NCBI Taxonomy" id="114"/>
    <lineage>
        <taxon>Bacteria</taxon>
        <taxon>Pseudomonadati</taxon>
        <taxon>Planctomycetota</taxon>
        <taxon>Planctomycetia</taxon>
        <taxon>Gemmatales</taxon>
        <taxon>Gemmataceae</taxon>
        <taxon>Gemmata</taxon>
    </lineage>
</organism>
<keyword evidence="2" id="KW-0255">Endonuclease</keyword>
<dbReference type="KEGG" id="gog:C1280_04255"/>
<gene>
    <name evidence="2" type="ORF">C1280_04255</name>
</gene>
<sequence length="244" mass="26746">MTDASRFRVNPGRTPGAYQRGRGSLVCAAVRVGRKILAVGGIRMGTKVAPLPADAPPRSVHRFTIEEYERLTAIGFFTPGDRSELIDGWLVDKMAHNPQHAGTVDVTNSAIADLLPAEWTTRTQLPVRLPGDNAPEPDVAVVQAPKQQYTKRHPTEKDVTIVIEVSDTSLDEDRRLKIPQYAKAKLPVYWIVNLVDRCVEVYTQPKGGKNPTYKTRADYGPGDVVPVVVDGEQVGTISVTDLLP</sequence>
<dbReference type="Proteomes" id="UP000245802">
    <property type="component" value="Chromosome"/>
</dbReference>
<keyword evidence="2" id="KW-0378">Hydrolase</keyword>